<dbReference type="Pfam" id="PF01656">
    <property type="entry name" value="CbiA"/>
    <property type="match status" value="1"/>
</dbReference>
<proteinExistence type="predicted"/>
<evidence type="ECO:0000313" key="2">
    <source>
        <dbReference type="EMBL" id="BAU77604.1"/>
    </source>
</evidence>
<organism evidence="2">
    <name type="scientific">Streptomyces avermitilis (strain ATCC 31267 / DSM 46492 / JCM 5070 / NBRC 14893 / NCIMB 12804 / NRRL 8165 / MA-4680)</name>
    <dbReference type="NCBI Taxonomy" id="227882"/>
    <lineage>
        <taxon>Bacteria</taxon>
        <taxon>Bacillati</taxon>
        <taxon>Actinomycetota</taxon>
        <taxon>Actinomycetes</taxon>
        <taxon>Kitasatosporales</taxon>
        <taxon>Streptomycetaceae</taxon>
        <taxon>Streptomyces</taxon>
    </lineage>
</organism>
<keyword evidence="2" id="KW-0614">Plasmid</keyword>
<sequence>MSTPPAPVPPPPSWTYCAHGADPTADPVGCRGIHVPGHTACLAHLSDTDRDTYLASLTPGDDIDHSGTLFTEDLLGQLLNALRDPTTGNPQIGTARFAGTQFFGTAWFHSAQFFGIVVFDGAQFSGTAVFGGAVLLRRRVRPGGRGGIEIQAAVEQGIDDWCSLASATATVDTGGADSFSTFLPPGQWEEFRQIAADRRVSLIQGLAQSVQLWLDTNPTPDIERPSITRRVIVCNQKGGVGKTAITAGLGEALAEDPNST</sequence>
<geneLocation type="plasmid" evidence="2">
    <name>SAP2</name>
</geneLocation>
<protein>
    <recommendedName>
        <fullName evidence="1">CobQ/CobB/MinD/ParA nucleotide binding domain-containing protein</fullName>
    </recommendedName>
</protein>
<dbReference type="InterPro" id="IPR002586">
    <property type="entry name" value="CobQ/CobB/MinD/ParA_Nub-bd_dom"/>
</dbReference>
<name>A0A143T0P5_STRAW</name>
<evidence type="ECO:0000259" key="1">
    <source>
        <dbReference type="Pfam" id="PF01656"/>
    </source>
</evidence>
<dbReference type="EMBL" id="AP017380">
    <property type="protein sequence ID" value="BAU77604.1"/>
    <property type="molecule type" value="Genomic_DNA"/>
</dbReference>
<feature type="domain" description="CobQ/CobB/MinD/ParA nucleotide binding" evidence="1">
    <location>
        <begin position="231"/>
        <end position="255"/>
    </location>
</feature>
<dbReference type="SUPFAM" id="SSF52540">
    <property type="entry name" value="P-loop containing nucleoside triphosphate hydrolases"/>
    <property type="match status" value="1"/>
</dbReference>
<reference evidence="2" key="1">
    <citation type="submission" date="2016-03" db="EMBL/GenBank/DDBJ databases">
        <title>Complete sequence of the second linear plasmid SAP2 of Streptomyces avermitilis.</title>
        <authorList>
            <person name="Ikeda H."/>
        </authorList>
    </citation>
    <scope>NUCLEOTIDE SEQUENCE</scope>
    <source>
        <strain evidence="2">MA-4680</strain>
        <plasmid evidence="2">SAP2</plasmid>
    </source>
</reference>
<dbReference type="InterPro" id="IPR027417">
    <property type="entry name" value="P-loop_NTPase"/>
</dbReference>
<dbReference type="AlphaFoldDB" id="A0A143T0P5"/>
<dbReference type="Gene3D" id="3.40.50.300">
    <property type="entry name" value="P-loop containing nucleotide triphosphate hydrolases"/>
    <property type="match status" value="1"/>
</dbReference>
<gene>
    <name evidence="2" type="ORF">SAVERM_2p161</name>
</gene>
<accession>A0A143T0P5</accession>